<sequence>MYLLLALDACRYRGMLVVTFQMFGLRYRGTSHRRRPVCLLLLFLTWSTLGQCQRYEEESRRSDGHASYDQPPRRTRRPPLASDPPITDEGLLNTFPGLFQTSNEIEGQTIQMGATGARLPLASYHGCCSSEPKMDTYSTLSDPLGTAVSLVQVGQRSQYFPSETCRREINCSACSCSCTMVNQTLTALVYQPGSTREIMFSLVRVPTFCRCMNNLAIP</sequence>
<keyword evidence="2" id="KW-1185">Reference proteome</keyword>
<proteinExistence type="predicted"/>
<evidence type="ECO:0000256" key="1">
    <source>
        <dbReference type="SAM" id="MobiDB-lite"/>
    </source>
</evidence>
<evidence type="ECO:0000313" key="3">
    <source>
        <dbReference type="RefSeq" id="XP_055880930.1"/>
    </source>
</evidence>
<dbReference type="RefSeq" id="XP_055880930.1">
    <property type="nucleotide sequence ID" value="XM_056024955.1"/>
</dbReference>
<feature type="region of interest" description="Disordered" evidence="1">
    <location>
        <begin position="59"/>
        <end position="87"/>
    </location>
</feature>
<dbReference type="GeneID" id="129925313"/>
<dbReference type="AlphaFoldDB" id="A0A9W3A169"/>
<gene>
    <name evidence="3" type="primary">LOC129925313</name>
</gene>
<evidence type="ECO:0000313" key="2">
    <source>
        <dbReference type="Proteomes" id="UP001165740"/>
    </source>
</evidence>
<reference evidence="3" key="1">
    <citation type="submission" date="2025-08" db="UniProtKB">
        <authorList>
            <consortium name="RefSeq"/>
        </authorList>
    </citation>
    <scope>IDENTIFICATION</scope>
</reference>
<dbReference type="OrthoDB" id="6151805at2759"/>
<organism evidence="2 3">
    <name type="scientific">Biomphalaria glabrata</name>
    <name type="common">Bloodfluke planorb</name>
    <name type="synonym">Freshwater snail</name>
    <dbReference type="NCBI Taxonomy" id="6526"/>
    <lineage>
        <taxon>Eukaryota</taxon>
        <taxon>Metazoa</taxon>
        <taxon>Spiralia</taxon>
        <taxon>Lophotrochozoa</taxon>
        <taxon>Mollusca</taxon>
        <taxon>Gastropoda</taxon>
        <taxon>Heterobranchia</taxon>
        <taxon>Euthyneura</taxon>
        <taxon>Panpulmonata</taxon>
        <taxon>Hygrophila</taxon>
        <taxon>Lymnaeoidea</taxon>
        <taxon>Planorbidae</taxon>
        <taxon>Biomphalaria</taxon>
    </lineage>
</organism>
<protein>
    <submittedName>
        <fullName evidence="3">Uncharacterized protein LOC129925313 isoform X1</fullName>
    </submittedName>
</protein>
<name>A0A9W3A169_BIOGL</name>
<dbReference type="Proteomes" id="UP001165740">
    <property type="component" value="Chromosome 3"/>
</dbReference>
<accession>A0A9W3A169</accession>